<accession>A0A1W6LCZ4</accession>
<comment type="catalytic activity">
    <reaction evidence="1">
        <text>a 1,2-diacyl-sn-glycero-3-phosphocholine + H2O = a 1,2-diacyl-sn-glycero-3-phosphate + choline + H(+)</text>
        <dbReference type="Rhea" id="RHEA:14445"/>
        <dbReference type="ChEBI" id="CHEBI:15354"/>
        <dbReference type="ChEBI" id="CHEBI:15377"/>
        <dbReference type="ChEBI" id="CHEBI:15378"/>
        <dbReference type="ChEBI" id="CHEBI:57643"/>
        <dbReference type="ChEBI" id="CHEBI:58608"/>
        <dbReference type="EC" id="3.1.4.4"/>
    </reaction>
</comment>
<dbReference type="PANTHER" id="PTHR43856:SF1">
    <property type="entry name" value="MITOCHONDRIAL CARDIOLIPIN HYDROLASE"/>
    <property type="match status" value="1"/>
</dbReference>
<dbReference type="STRING" id="946333.A4W93_20730"/>
<dbReference type="KEGG" id="rgu:A4W93_20730"/>
<evidence type="ECO:0000256" key="3">
    <source>
        <dbReference type="ARBA" id="ARBA00012027"/>
    </source>
</evidence>
<keyword evidence="6" id="KW-0443">Lipid metabolism</keyword>
<organism evidence="7 8">
    <name type="scientific">Piscinibacter gummiphilus</name>
    <dbReference type="NCBI Taxonomy" id="946333"/>
    <lineage>
        <taxon>Bacteria</taxon>
        <taxon>Pseudomonadati</taxon>
        <taxon>Pseudomonadota</taxon>
        <taxon>Betaproteobacteria</taxon>
        <taxon>Burkholderiales</taxon>
        <taxon>Sphaerotilaceae</taxon>
        <taxon>Piscinibacter</taxon>
    </lineage>
</organism>
<dbReference type="RefSeq" id="WP_085752428.1">
    <property type="nucleotide sequence ID" value="NZ_BSPR01000006.1"/>
</dbReference>
<dbReference type="InterPro" id="IPR025202">
    <property type="entry name" value="PLD-like_dom"/>
</dbReference>
<evidence type="ECO:0000256" key="5">
    <source>
        <dbReference type="ARBA" id="ARBA00022963"/>
    </source>
</evidence>
<reference evidence="7 8" key="1">
    <citation type="submission" date="2016-04" db="EMBL/GenBank/DDBJ databases">
        <title>Complete genome sequence of natural rubber-degrading, novel Gram-negative bacterium, Rhizobacter gummiphilus strain NS21.</title>
        <authorList>
            <person name="Tabata M."/>
            <person name="Kasai D."/>
            <person name="Fukuda M."/>
        </authorList>
    </citation>
    <scope>NUCLEOTIDE SEQUENCE [LARGE SCALE GENOMIC DNA]</scope>
    <source>
        <strain evidence="7 8">NS21</strain>
    </source>
</reference>
<dbReference type="Proteomes" id="UP000193427">
    <property type="component" value="Chromosome"/>
</dbReference>
<comment type="similarity">
    <text evidence="2">Belongs to the phospholipase D family.</text>
</comment>
<dbReference type="GO" id="GO:0004630">
    <property type="term" value="F:phospholipase D activity"/>
    <property type="evidence" value="ECO:0007669"/>
    <property type="project" value="UniProtKB-EC"/>
</dbReference>
<dbReference type="CDD" id="cd09171">
    <property type="entry name" value="PLDc_vPLD6_like"/>
    <property type="match status" value="1"/>
</dbReference>
<proteinExistence type="inferred from homology"/>
<dbReference type="GO" id="GO:0016042">
    <property type="term" value="P:lipid catabolic process"/>
    <property type="evidence" value="ECO:0007669"/>
    <property type="project" value="UniProtKB-KW"/>
</dbReference>
<keyword evidence="5" id="KW-0442">Lipid degradation</keyword>
<dbReference type="PANTHER" id="PTHR43856">
    <property type="entry name" value="CARDIOLIPIN HYDROLASE"/>
    <property type="match status" value="1"/>
</dbReference>
<evidence type="ECO:0000256" key="1">
    <source>
        <dbReference type="ARBA" id="ARBA00000798"/>
    </source>
</evidence>
<dbReference type="EC" id="3.1.4.4" evidence="3"/>
<name>A0A1W6LCZ4_9BURK</name>
<evidence type="ECO:0000313" key="8">
    <source>
        <dbReference type="Proteomes" id="UP000193427"/>
    </source>
</evidence>
<dbReference type="Gene3D" id="3.30.870.10">
    <property type="entry name" value="Endonuclease Chain A"/>
    <property type="match status" value="1"/>
</dbReference>
<dbReference type="InterPro" id="IPR051406">
    <property type="entry name" value="PLD_domain"/>
</dbReference>
<dbReference type="GO" id="GO:0016891">
    <property type="term" value="F:RNA endonuclease activity producing 5'-phosphomonoesters, hydrolytic mechanism"/>
    <property type="evidence" value="ECO:0007669"/>
    <property type="project" value="TreeGrafter"/>
</dbReference>
<evidence type="ECO:0000256" key="4">
    <source>
        <dbReference type="ARBA" id="ARBA00022801"/>
    </source>
</evidence>
<protein>
    <recommendedName>
        <fullName evidence="3">phospholipase D</fullName>
        <ecNumber evidence="3">3.1.4.4</ecNumber>
    </recommendedName>
</protein>
<evidence type="ECO:0000256" key="2">
    <source>
        <dbReference type="ARBA" id="ARBA00008664"/>
    </source>
</evidence>
<keyword evidence="8" id="KW-1185">Reference proteome</keyword>
<gene>
    <name evidence="7" type="ORF">A4W93_20730</name>
</gene>
<dbReference type="OrthoDB" id="5294698at2"/>
<keyword evidence="4" id="KW-0378">Hydrolase</keyword>
<evidence type="ECO:0000256" key="6">
    <source>
        <dbReference type="ARBA" id="ARBA00023098"/>
    </source>
</evidence>
<dbReference type="Pfam" id="PF13091">
    <property type="entry name" value="PLDc_2"/>
    <property type="match status" value="1"/>
</dbReference>
<evidence type="ECO:0000313" key="7">
    <source>
        <dbReference type="EMBL" id="ARN22130.1"/>
    </source>
</evidence>
<dbReference type="AlphaFoldDB" id="A0A1W6LCZ4"/>
<sequence>MELLLTQIELSIADERLSDDEKRALTQALRQASPPEEGLRQLRNRAFDLVRERLAASPSPDDVAGLLKWLEGVVRALDVGRAPQGTPVASACFSPGMACLQAIVDRLRAARRQADLCVFTLSDDRITAEVLAAHARGVAVRIVTDNDKEFDAGSDIAQLRQAGIPVAVDRTDAHMHHKFALFDGTWLLNGSYNWTRSAAQVNEENLVVQNDPGLVRQFQVQFDTLWKRLH</sequence>
<dbReference type="SUPFAM" id="SSF56024">
    <property type="entry name" value="Phospholipase D/nuclease"/>
    <property type="match status" value="1"/>
</dbReference>
<dbReference type="EMBL" id="CP015118">
    <property type="protein sequence ID" value="ARN22130.1"/>
    <property type="molecule type" value="Genomic_DNA"/>
</dbReference>